<keyword evidence="3" id="KW-0540">Nuclease</keyword>
<proteinExistence type="predicted"/>
<comment type="caution">
    <text evidence="3">The sequence shown here is derived from an EMBL/GenBank/DDBJ whole genome shotgun (WGS) entry which is preliminary data.</text>
</comment>
<sequence>MQRNRCWICTQAIDYNAPPNHPESFEPDHYYPVSTHPHLANDPANLRASHSKCNRSRGNQPAQQGVWIQAEEW</sequence>
<keyword evidence="3" id="KW-0378">Hydrolase</keyword>
<feature type="region of interest" description="Disordered" evidence="1">
    <location>
        <begin position="26"/>
        <end position="73"/>
    </location>
</feature>
<gene>
    <name evidence="3" type="ORF">R3Q16_10655</name>
</gene>
<accession>A0ABU4BSA0</accession>
<dbReference type="Gene3D" id="1.10.30.50">
    <property type="match status" value="1"/>
</dbReference>
<evidence type="ECO:0000313" key="4">
    <source>
        <dbReference type="Proteomes" id="UP001185927"/>
    </source>
</evidence>
<evidence type="ECO:0000256" key="1">
    <source>
        <dbReference type="SAM" id="MobiDB-lite"/>
    </source>
</evidence>
<keyword evidence="4" id="KW-1185">Reference proteome</keyword>
<dbReference type="Pfam" id="PF01844">
    <property type="entry name" value="HNH"/>
    <property type="match status" value="1"/>
</dbReference>
<dbReference type="EMBL" id="JAWLKB010000004">
    <property type="protein sequence ID" value="MDV6267063.1"/>
    <property type="molecule type" value="Genomic_DNA"/>
</dbReference>
<protein>
    <submittedName>
        <fullName evidence="3">HNH endonuclease</fullName>
    </submittedName>
</protein>
<organism evidence="3 4">
    <name type="scientific">Rhodococcus globerulus</name>
    <dbReference type="NCBI Taxonomy" id="33008"/>
    <lineage>
        <taxon>Bacteria</taxon>
        <taxon>Bacillati</taxon>
        <taxon>Actinomycetota</taxon>
        <taxon>Actinomycetes</taxon>
        <taxon>Mycobacteriales</taxon>
        <taxon>Nocardiaceae</taxon>
        <taxon>Rhodococcus</taxon>
    </lineage>
</organism>
<evidence type="ECO:0000313" key="3">
    <source>
        <dbReference type="EMBL" id="MDV6267063.1"/>
    </source>
</evidence>
<feature type="domain" description="HNH" evidence="2">
    <location>
        <begin position="6"/>
        <end position="60"/>
    </location>
</feature>
<name>A0ABU4BSA0_RHOGO</name>
<reference evidence="3 4" key="1">
    <citation type="submission" date="2023-10" db="EMBL/GenBank/DDBJ databases">
        <title>Development of a sustainable strategy for remediation of hydrocarbon-contaminated territories based on the waste exchange concept.</title>
        <authorList>
            <person name="Krivoruchko A."/>
        </authorList>
    </citation>
    <scope>NUCLEOTIDE SEQUENCE [LARGE SCALE GENOMIC DNA]</scope>
    <source>
        <strain evidence="3 4">IEGM 1203</strain>
    </source>
</reference>
<dbReference type="GO" id="GO:0004519">
    <property type="term" value="F:endonuclease activity"/>
    <property type="evidence" value="ECO:0007669"/>
    <property type="project" value="UniProtKB-KW"/>
</dbReference>
<evidence type="ECO:0000259" key="2">
    <source>
        <dbReference type="Pfam" id="PF01844"/>
    </source>
</evidence>
<dbReference type="RefSeq" id="WP_317541694.1">
    <property type="nucleotide sequence ID" value="NZ_JAWLKB010000004.1"/>
</dbReference>
<dbReference type="InterPro" id="IPR002711">
    <property type="entry name" value="HNH"/>
</dbReference>
<dbReference type="Proteomes" id="UP001185927">
    <property type="component" value="Unassembled WGS sequence"/>
</dbReference>
<keyword evidence="3" id="KW-0255">Endonuclease</keyword>